<comment type="caution">
    <text evidence="6">The sequence shown here is derived from an EMBL/GenBank/DDBJ whole genome shotgun (WGS) entry which is preliminary data.</text>
</comment>
<dbReference type="InterPro" id="IPR007318">
    <property type="entry name" value="Phopholipid_MeTrfase"/>
</dbReference>
<evidence type="ECO:0000256" key="2">
    <source>
        <dbReference type="ARBA" id="ARBA00022692"/>
    </source>
</evidence>
<organism evidence="6 7">
    <name type="scientific">Candidatus Kutchimonas denitrificans</name>
    <dbReference type="NCBI Taxonomy" id="3056748"/>
    <lineage>
        <taxon>Bacteria</taxon>
        <taxon>Pseudomonadati</taxon>
        <taxon>Gemmatimonadota</taxon>
        <taxon>Gemmatimonadia</taxon>
        <taxon>Candidatus Palauibacterales</taxon>
        <taxon>Candidatus Palauibacteraceae</taxon>
        <taxon>Candidatus Kutchimonas</taxon>
    </lineage>
</organism>
<reference evidence="6 7" key="1">
    <citation type="submission" date="2020-01" db="EMBL/GenBank/DDBJ databases">
        <title>Genomes assembled from Gulf of Kutch pelagic sediment metagenomes.</title>
        <authorList>
            <person name="Chandrashekar M."/>
            <person name="Mahajan M.S."/>
            <person name="Dave K.J."/>
            <person name="Vatsa P."/>
            <person name="Nathani N.M."/>
        </authorList>
    </citation>
    <scope>NUCLEOTIDE SEQUENCE [LARGE SCALE GENOMIC DNA]</scope>
    <source>
        <strain evidence="6">KS3-K002</strain>
    </source>
</reference>
<evidence type="ECO:0000256" key="1">
    <source>
        <dbReference type="ARBA" id="ARBA00004127"/>
    </source>
</evidence>
<gene>
    <name evidence="6" type="ORF">GWO12_16310</name>
</gene>
<dbReference type="Gene3D" id="1.20.120.1630">
    <property type="match status" value="1"/>
</dbReference>
<dbReference type="EMBL" id="JAACAK010000137">
    <property type="protein sequence ID" value="NIR76645.1"/>
    <property type="molecule type" value="Genomic_DNA"/>
</dbReference>
<keyword evidence="2 5" id="KW-0812">Transmembrane</keyword>
<dbReference type="Pfam" id="PF04191">
    <property type="entry name" value="PEMT"/>
    <property type="match status" value="1"/>
</dbReference>
<sequence>MRIGGRSPVPRLVGPVGFALTLAVWWWVSQQQFGPVLRPLIIVGGTLTAFPVVWVGRRALDLQPTPERAAWVTTVVHFALMILFGAAIIEAIGIGELYPGWAIPLPREIGVAVMVVAAPVLVSTVGNLALQGLGAPFAIALTRRLATSSLYGWTRNPMALSALVFLTGLGLWQQSTLFVLWVVGLFTPAMLVFLKVYEERELEVRFGASYLEYKANTPMLWPRKPKDDRSAIDGRRLTRP</sequence>
<evidence type="ECO:0000313" key="6">
    <source>
        <dbReference type="EMBL" id="NIR76645.1"/>
    </source>
</evidence>
<feature type="transmembrane region" description="Helical" evidence="5">
    <location>
        <begin position="40"/>
        <end position="57"/>
    </location>
</feature>
<feature type="transmembrane region" description="Helical" evidence="5">
    <location>
        <begin position="109"/>
        <end position="130"/>
    </location>
</feature>
<protein>
    <submittedName>
        <fullName evidence="6">Isoprenylcysteine carboxylmethyltransferase family protein</fullName>
    </submittedName>
</protein>
<evidence type="ECO:0000256" key="5">
    <source>
        <dbReference type="SAM" id="Phobius"/>
    </source>
</evidence>
<dbReference type="Proteomes" id="UP000702544">
    <property type="component" value="Unassembled WGS sequence"/>
</dbReference>
<comment type="subcellular location">
    <subcellularLocation>
        <location evidence="1">Endomembrane system</location>
        <topology evidence="1">Multi-pass membrane protein</topology>
    </subcellularLocation>
</comment>
<evidence type="ECO:0000256" key="4">
    <source>
        <dbReference type="ARBA" id="ARBA00023136"/>
    </source>
</evidence>
<evidence type="ECO:0000313" key="7">
    <source>
        <dbReference type="Proteomes" id="UP000702544"/>
    </source>
</evidence>
<dbReference type="AlphaFoldDB" id="A0AAE4ZDM2"/>
<proteinExistence type="predicted"/>
<evidence type="ECO:0000256" key="3">
    <source>
        <dbReference type="ARBA" id="ARBA00022989"/>
    </source>
</evidence>
<feature type="transmembrane region" description="Helical" evidence="5">
    <location>
        <begin position="12"/>
        <end position="28"/>
    </location>
</feature>
<dbReference type="GO" id="GO:0012505">
    <property type="term" value="C:endomembrane system"/>
    <property type="evidence" value="ECO:0007669"/>
    <property type="project" value="UniProtKB-SubCell"/>
</dbReference>
<feature type="transmembrane region" description="Helical" evidence="5">
    <location>
        <begin position="69"/>
        <end position="89"/>
    </location>
</feature>
<accession>A0AAE4ZDM2</accession>
<keyword evidence="3 5" id="KW-1133">Transmembrane helix</keyword>
<feature type="transmembrane region" description="Helical" evidence="5">
    <location>
        <begin position="150"/>
        <end position="172"/>
    </location>
</feature>
<keyword evidence="4 5" id="KW-0472">Membrane</keyword>
<name>A0AAE4ZDM2_9BACT</name>
<feature type="transmembrane region" description="Helical" evidence="5">
    <location>
        <begin position="178"/>
        <end position="197"/>
    </location>
</feature>